<keyword evidence="2" id="KW-1185">Reference proteome</keyword>
<dbReference type="EMBL" id="UYSU01033371">
    <property type="protein sequence ID" value="VDL92094.1"/>
    <property type="molecule type" value="Genomic_DNA"/>
</dbReference>
<dbReference type="WBParaSite" id="SSLN_0000589601-mRNA-1">
    <property type="protein sequence ID" value="SSLN_0000589601-mRNA-1"/>
    <property type="gene ID" value="SSLN_0000589601"/>
</dbReference>
<name>A0A183SNB1_SCHSO</name>
<accession>A0A183SNB1</accession>
<gene>
    <name evidence="1" type="ORF">SSLN_LOCUS5709</name>
</gene>
<reference evidence="3" key="1">
    <citation type="submission" date="2016-06" db="UniProtKB">
        <authorList>
            <consortium name="WormBaseParasite"/>
        </authorList>
    </citation>
    <scope>IDENTIFICATION</scope>
</reference>
<sequence length="182" mass="20466">MQELQGGEMHFQEKINVADKIADRIFKIIASALVYTPVSWNPPASHGEFRITAPPLSLPSLSVCQQQQQQHQWHSFLRQQGTDNSPTGASRRAGNIISGGLRVPPPPFAFPTSRLSNWGRFVWSRRDQDTWLNEGAAAAVNGHPRRRFSVTQVRGRTGGNIITMRRFLEKVLRSALMQAPVW</sequence>
<protein>
    <submittedName>
        <fullName evidence="1 3">Uncharacterized protein</fullName>
    </submittedName>
</protein>
<dbReference type="AlphaFoldDB" id="A0A183SNB1"/>
<reference evidence="1 2" key="2">
    <citation type="submission" date="2018-11" db="EMBL/GenBank/DDBJ databases">
        <authorList>
            <consortium name="Pathogen Informatics"/>
        </authorList>
    </citation>
    <scope>NUCLEOTIDE SEQUENCE [LARGE SCALE GENOMIC DNA]</scope>
    <source>
        <strain evidence="1 2">NST_G2</strain>
    </source>
</reference>
<proteinExistence type="predicted"/>
<evidence type="ECO:0000313" key="3">
    <source>
        <dbReference type="WBParaSite" id="SSLN_0000589601-mRNA-1"/>
    </source>
</evidence>
<dbReference type="Proteomes" id="UP000275846">
    <property type="component" value="Unassembled WGS sequence"/>
</dbReference>
<evidence type="ECO:0000313" key="2">
    <source>
        <dbReference type="Proteomes" id="UP000275846"/>
    </source>
</evidence>
<organism evidence="3">
    <name type="scientific">Schistocephalus solidus</name>
    <name type="common">Tapeworm</name>
    <dbReference type="NCBI Taxonomy" id="70667"/>
    <lineage>
        <taxon>Eukaryota</taxon>
        <taxon>Metazoa</taxon>
        <taxon>Spiralia</taxon>
        <taxon>Lophotrochozoa</taxon>
        <taxon>Platyhelminthes</taxon>
        <taxon>Cestoda</taxon>
        <taxon>Eucestoda</taxon>
        <taxon>Diphyllobothriidea</taxon>
        <taxon>Diphyllobothriidae</taxon>
        <taxon>Schistocephalus</taxon>
    </lineage>
</organism>
<evidence type="ECO:0000313" key="1">
    <source>
        <dbReference type="EMBL" id="VDL92094.1"/>
    </source>
</evidence>